<dbReference type="EC" id="2.5.1.48" evidence="5"/>
<dbReference type="STRING" id="748909.SAMN05192575_101353"/>
<dbReference type="InterPro" id="IPR015421">
    <property type="entry name" value="PyrdxlP-dep_Trfase_major"/>
</dbReference>
<reference evidence="11" key="1">
    <citation type="submission" date="2016-10" db="EMBL/GenBank/DDBJ databases">
        <authorList>
            <person name="Varghese N."/>
            <person name="Submissions S."/>
        </authorList>
    </citation>
    <scope>NUCLEOTIDE SEQUENCE [LARGE SCALE GENOMIC DNA]</scope>
    <source>
        <strain evidence="11">CGMCC 1.10697</strain>
    </source>
</reference>
<feature type="modified residue" description="N6-(pyridoxal phosphate)lysine" evidence="8">
    <location>
        <position position="218"/>
    </location>
</feature>
<dbReference type="PIRSF" id="PIRSF001434">
    <property type="entry name" value="CGS"/>
    <property type="match status" value="1"/>
</dbReference>
<dbReference type="GO" id="GO:0019343">
    <property type="term" value="P:cysteine biosynthetic process via cystathionine"/>
    <property type="evidence" value="ECO:0007669"/>
    <property type="project" value="TreeGrafter"/>
</dbReference>
<dbReference type="Gene3D" id="3.40.640.10">
    <property type="entry name" value="Type I PLP-dependent aspartate aminotransferase-like (Major domain)"/>
    <property type="match status" value="1"/>
</dbReference>
<evidence type="ECO:0000313" key="10">
    <source>
        <dbReference type="EMBL" id="SFA78107.1"/>
    </source>
</evidence>
<evidence type="ECO:0000256" key="7">
    <source>
        <dbReference type="ARBA" id="ARBA00083849"/>
    </source>
</evidence>
<comment type="cofactor">
    <cofactor evidence="1 9">
        <name>pyridoxal 5'-phosphate</name>
        <dbReference type="ChEBI" id="CHEBI:597326"/>
    </cofactor>
</comment>
<evidence type="ECO:0000256" key="3">
    <source>
        <dbReference type="ARBA" id="ARBA00022898"/>
    </source>
</evidence>
<protein>
    <recommendedName>
        <fullName evidence="6">Cystathionine gamma-synthase</fullName>
        <ecNumber evidence="5">2.5.1.48</ecNumber>
    </recommendedName>
    <alternativeName>
        <fullName evidence="7">O-succinylhomoserine (thiol)-lyase</fullName>
    </alternativeName>
</protein>
<dbReference type="EMBL" id="FOKC01000001">
    <property type="protein sequence ID" value="SFA78107.1"/>
    <property type="molecule type" value="Genomic_DNA"/>
</dbReference>
<dbReference type="Gene3D" id="3.90.1150.10">
    <property type="entry name" value="Aspartate Aminotransferase, domain 1"/>
    <property type="match status" value="1"/>
</dbReference>
<dbReference type="AlphaFoldDB" id="A0A1I0VPZ3"/>
<dbReference type="FunFam" id="3.40.640.10:FF:000009">
    <property type="entry name" value="Cystathionine gamma-synthase homolog"/>
    <property type="match status" value="1"/>
</dbReference>
<dbReference type="PANTHER" id="PTHR11808">
    <property type="entry name" value="TRANS-SULFURATION ENZYME FAMILY MEMBER"/>
    <property type="match status" value="1"/>
</dbReference>
<dbReference type="GO" id="GO:0003962">
    <property type="term" value="F:cystathionine gamma-synthase activity"/>
    <property type="evidence" value="ECO:0007669"/>
    <property type="project" value="UniProtKB-EC"/>
</dbReference>
<evidence type="ECO:0000256" key="1">
    <source>
        <dbReference type="ARBA" id="ARBA00001933"/>
    </source>
</evidence>
<dbReference type="CDD" id="cd00614">
    <property type="entry name" value="CGS_like"/>
    <property type="match status" value="1"/>
</dbReference>
<dbReference type="InterPro" id="IPR000277">
    <property type="entry name" value="Cys/Met-Metab_PyrdxlP-dep_enz"/>
</dbReference>
<dbReference type="GO" id="GO:0030170">
    <property type="term" value="F:pyridoxal phosphate binding"/>
    <property type="evidence" value="ECO:0007669"/>
    <property type="project" value="InterPro"/>
</dbReference>
<dbReference type="FunFam" id="3.90.1150.10:FF:000008">
    <property type="entry name" value="Cystathionine gamma-synthase"/>
    <property type="match status" value="1"/>
</dbReference>
<evidence type="ECO:0000313" key="11">
    <source>
        <dbReference type="Proteomes" id="UP000199113"/>
    </source>
</evidence>
<dbReference type="SUPFAM" id="SSF53383">
    <property type="entry name" value="PLP-dependent transferases"/>
    <property type="match status" value="1"/>
</dbReference>
<dbReference type="GO" id="GO:0004123">
    <property type="term" value="F:cystathionine gamma-lyase activity"/>
    <property type="evidence" value="ECO:0007669"/>
    <property type="project" value="TreeGrafter"/>
</dbReference>
<dbReference type="GO" id="GO:0005737">
    <property type="term" value="C:cytoplasm"/>
    <property type="evidence" value="ECO:0007669"/>
    <property type="project" value="TreeGrafter"/>
</dbReference>
<dbReference type="NCBIfam" id="NF005871">
    <property type="entry name" value="PRK07811.1"/>
    <property type="match status" value="1"/>
</dbReference>
<dbReference type="InterPro" id="IPR015422">
    <property type="entry name" value="PyrdxlP-dep_Trfase_small"/>
</dbReference>
<dbReference type="PANTHER" id="PTHR11808:SF15">
    <property type="entry name" value="CYSTATHIONINE GAMMA-LYASE"/>
    <property type="match status" value="1"/>
</dbReference>
<dbReference type="InterPro" id="IPR015424">
    <property type="entry name" value="PyrdxlP-dep_Trfase"/>
</dbReference>
<dbReference type="InterPro" id="IPR054542">
    <property type="entry name" value="Cys_met_metab_PP"/>
</dbReference>
<evidence type="ECO:0000256" key="8">
    <source>
        <dbReference type="PIRSR" id="PIRSR001434-2"/>
    </source>
</evidence>
<evidence type="ECO:0000256" key="4">
    <source>
        <dbReference type="ARBA" id="ARBA00051441"/>
    </source>
</evidence>
<sequence>MWRPFCWVYARRVTQERANKAGFETRAIHAGYEPDAMTGAVNPPIYASSTYKQDGVGGLRGGYEYSRSANPTRTALEGALAAVEDGEKGFAFASGLAAEDAVIRALTRPGDHVVIPDDAYGGTFRLFDKVAKVWGLDHSPAPVADVAAVTAAIEPGRTKLVWVETPTNPMLTIGDIEALATVAHDAGALLVVDNTFASPYLQQPLTLGADVVLHSTTKYVGGHSDVVGGAVVVRDLELADKIGFHQNAMGAVAGPFDAFLTHRGLKTLGVRMDRHCDNAEKIVEFLDGDPRIAEVIYPGLAAHPGHEVAARQMKRFGGMISFRVVGGLDRALAVCERAEVFTLGESLGGVESLIEHPGRMTHASVAGTDLEVPDDLIRLSVGIESVEDLVADLDRALG</sequence>
<accession>A0A1I0VPZ3</accession>
<keyword evidence="3 8" id="KW-0663">Pyridoxal phosphate</keyword>
<dbReference type="Proteomes" id="UP000199113">
    <property type="component" value="Unassembled WGS sequence"/>
</dbReference>
<evidence type="ECO:0000256" key="9">
    <source>
        <dbReference type="RuleBase" id="RU362118"/>
    </source>
</evidence>
<evidence type="ECO:0000256" key="5">
    <source>
        <dbReference type="ARBA" id="ARBA00066530"/>
    </source>
</evidence>
<evidence type="ECO:0000256" key="2">
    <source>
        <dbReference type="ARBA" id="ARBA00009077"/>
    </source>
</evidence>
<gene>
    <name evidence="10" type="ORF">SAMN05192575_101353</name>
</gene>
<organism evidence="10 11">
    <name type="scientific">Nocardioides alpinus</name>
    <dbReference type="NCBI Taxonomy" id="748909"/>
    <lineage>
        <taxon>Bacteria</taxon>
        <taxon>Bacillati</taxon>
        <taxon>Actinomycetota</taxon>
        <taxon>Actinomycetes</taxon>
        <taxon>Propionibacteriales</taxon>
        <taxon>Nocardioidaceae</taxon>
        <taxon>Nocardioides</taxon>
    </lineage>
</organism>
<evidence type="ECO:0000256" key="6">
    <source>
        <dbReference type="ARBA" id="ARBA00068008"/>
    </source>
</evidence>
<dbReference type="Pfam" id="PF01053">
    <property type="entry name" value="Cys_Met_Meta_PP"/>
    <property type="match status" value="1"/>
</dbReference>
<dbReference type="GO" id="GO:0019346">
    <property type="term" value="P:transsulfuration"/>
    <property type="evidence" value="ECO:0007669"/>
    <property type="project" value="InterPro"/>
</dbReference>
<comment type="similarity">
    <text evidence="2 9">Belongs to the trans-sulfuration enzymes family.</text>
</comment>
<comment type="catalytic activity">
    <reaction evidence="4">
        <text>O-succinyl-L-homoserine + L-cysteine = L,L-cystathionine + succinate + H(+)</text>
        <dbReference type="Rhea" id="RHEA:20397"/>
        <dbReference type="ChEBI" id="CHEBI:15378"/>
        <dbReference type="ChEBI" id="CHEBI:30031"/>
        <dbReference type="ChEBI" id="CHEBI:35235"/>
        <dbReference type="ChEBI" id="CHEBI:57661"/>
        <dbReference type="ChEBI" id="CHEBI:58161"/>
        <dbReference type="EC" id="2.5.1.48"/>
    </reaction>
</comment>
<name>A0A1I0VPZ3_9ACTN</name>
<dbReference type="PROSITE" id="PS00868">
    <property type="entry name" value="CYS_MET_METAB_PP"/>
    <property type="match status" value="1"/>
</dbReference>
<proteinExistence type="inferred from homology"/>